<dbReference type="PANTHER" id="PTHR42812">
    <property type="entry name" value="BETA-XYLOSIDASE"/>
    <property type="match status" value="1"/>
</dbReference>
<dbReference type="EMBL" id="JAGGJA010000010">
    <property type="protein sequence ID" value="MCW9708129.1"/>
    <property type="molecule type" value="Genomic_DNA"/>
</dbReference>
<dbReference type="PROSITE" id="PS51257">
    <property type="entry name" value="PROKAR_LIPOPROTEIN"/>
    <property type="match status" value="1"/>
</dbReference>
<evidence type="ECO:0000256" key="4">
    <source>
        <dbReference type="RuleBase" id="RU361187"/>
    </source>
</evidence>
<gene>
    <name evidence="5" type="ORF">J6I44_14785</name>
</gene>
<dbReference type="Gene3D" id="2.60.120.200">
    <property type="match status" value="1"/>
</dbReference>
<dbReference type="InterPro" id="IPR023296">
    <property type="entry name" value="Glyco_hydro_beta-prop_sf"/>
</dbReference>
<dbReference type="InterPro" id="IPR051795">
    <property type="entry name" value="Glycosyl_Hydrlase_43"/>
</dbReference>
<comment type="similarity">
    <text evidence="1 4">Belongs to the glycosyl hydrolase 43 family.</text>
</comment>
<keyword evidence="2 4" id="KW-0378">Hydrolase</keyword>
<organism evidence="5 6">
    <name type="scientific">Fodinibius salsisoli</name>
    <dbReference type="NCBI Taxonomy" id="2820877"/>
    <lineage>
        <taxon>Bacteria</taxon>
        <taxon>Pseudomonadati</taxon>
        <taxon>Balneolota</taxon>
        <taxon>Balneolia</taxon>
        <taxon>Balneolales</taxon>
        <taxon>Balneolaceae</taxon>
        <taxon>Fodinibius</taxon>
    </lineage>
</organism>
<keyword evidence="6" id="KW-1185">Reference proteome</keyword>
<reference evidence="5 6" key="1">
    <citation type="submission" date="2021-03" db="EMBL/GenBank/DDBJ databases">
        <title>Aliifodinibius sp. nov., a new bacterium isolated from saline soil.</title>
        <authorList>
            <person name="Galisteo C."/>
            <person name="De La Haba R."/>
            <person name="Sanchez-Porro C."/>
            <person name="Ventosa A."/>
        </authorList>
    </citation>
    <scope>NUCLEOTIDE SEQUENCE [LARGE SCALE GENOMIC DNA]</scope>
    <source>
        <strain evidence="5 6">1BSP15-2V2</strain>
    </source>
</reference>
<dbReference type="CDD" id="cd08999">
    <property type="entry name" value="GH43_ABN-like"/>
    <property type="match status" value="1"/>
</dbReference>
<dbReference type="Proteomes" id="UP001207918">
    <property type="component" value="Unassembled WGS sequence"/>
</dbReference>
<evidence type="ECO:0000256" key="3">
    <source>
        <dbReference type="ARBA" id="ARBA00023295"/>
    </source>
</evidence>
<keyword evidence="3 4" id="KW-0326">Glycosidase</keyword>
<dbReference type="InterPro" id="IPR006710">
    <property type="entry name" value="Glyco_hydro_43"/>
</dbReference>
<proteinExistence type="inferred from homology"/>
<sequence length="527" mass="58911">MRIPSYRLSLHVLLLGLFVLTIGCGNEQQTKEPGPQITNPVLPGDRPDPTVVQVGDTYWASATSNEWSPLFPIFKSTDLVNWELVTYVFPDGAPDWAEKNFWAPELSYDKEQEKMYAYYTARDKETGRLSVAVASAENPGGSYTDHGPLVSQELGSIDAYEARDKEGNLYMLWKEDGNSQGKPTPMWAQQISEDRTELLGEKTELFRNDAPWEGHLVEGISIFREGDYFYATYSAGSCCDVACDYKTGVARSKKLLGPWEKYDQNPVLTDNKDWKCLGHGSVVPKGDDFYFLYHAYSKDGSVFVGREAVLEKIQWTENNWPTFDNDALYSRSREAWDFSDDFQKELDPLWQWRVTQDIDYKTGESGLMVRASRVNQDLGTLLVQPTRSLNYEISATIGLRETGEDAKGGIALVGGADNSFGAPVAAIGISTDQNGVQVWRTVNRETEILGEAEIPNSRATVSLKMQVADGHVLNFKINDGENWDSLADSVDASPLVPWGMGFRFGMVAKGDSTVYVNIREFNLTNTD</sequence>
<name>A0ABT3PQK1_9BACT</name>
<dbReference type="RefSeq" id="WP_265766915.1">
    <property type="nucleotide sequence ID" value="NZ_JAGGJA010000010.1"/>
</dbReference>
<dbReference type="PANTHER" id="PTHR42812:SF5">
    <property type="entry name" value="ENDO-ARABINASE"/>
    <property type="match status" value="1"/>
</dbReference>
<evidence type="ECO:0000256" key="1">
    <source>
        <dbReference type="ARBA" id="ARBA00009865"/>
    </source>
</evidence>
<dbReference type="Pfam" id="PF04616">
    <property type="entry name" value="Glyco_hydro_43"/>
    <property type="match status" value="1"/>
</dbReference>
<comment type="caution">
    <text evidence="5">The sequence shown here is derived from an EMBL/GenBank/DDBJ whole genome shotgun (WGS) entry which is preliminary data.</text>
</comment>
<dbReference type="SUPFAM" id="SSF49899">
    <property type="entry name" value="Concanavalin A-like lectins/glucanases"/>
    <property type="match status" value="1"/>
</dbReference>
<dbReference type="InterPro" id="IPR013320">
    <property type="entry name" value="ConA-like_dom_sf"/>
</dbReference>
<dbReference type="SUPFAM" id="SSF75005">
    <property type="entry name" value="Arabinanase/levansucrase/invertase"/>
    <property type="match status" value="1"/>
</dbReference>
<evidence type="ECO:0000313" key="5">
    <source>
        <dbReference type="EMBL" id="MCW9708129.1"/>
    </source>
</evidence>
<evidence type="ECO:0000256" key="2">
    <source>
        <dbReference type="ARBA" id="ARBA00022801"/>
    </source>
</evidence>
<accession>A0ABT3PQK1</accession>
<protein>
    <submittedName>
        <fullName evidence="5">Family 43 glycosylhydrolase</fullName>
    </submittedName>
</protein>
<evidence type="ECO:0000313" key="6">
    <source>
        <dbReference type="Proteomes" id="UP001207918"/>
    </source>
</evidence>
<dbReference type="Gene3D" id="2.115.10.20">
    <property type="entry name" value="Glycosyl hydrolase domain, family 43"/>
    <property type="match status" value="1"/>
</dbReference>